<name>A0A0A0BYX3_9CELL</name>
<comment type="caution">
    <text evidence="3">The sequence shown here is derived from an EMBL/GenBank/DDBJ whole genome shotgun (WGS) entry which is preliminary data.</text>
</comment>
<keyword evidence="3" id="KW-0808">Transferase</keyword>
<reference evidence="3 4" key="1">
    <citation type="submission" date="2013-08" db="EMBL/GenBank/DDBJ databases">
        <title>Genome sequencing of Cellulomonas carbonis T26.</title>
        <authorList>
            <person name="Chen F."/>
            <person name="Li Y."/>
            <person name="Wang G."/>
        </authorList>
    </citation>
    <scope>NUCLEOTIDE SEQUENCE [LARGE SCALE GENOMIC DNA]</scope>
    <source>
        <strain evidence="3 4">T26</strain>
    </source>
</reference>
<sequence length="217" mass="23375">MQHDIVLGAHDVTLVPLGYEHAAALLALVDDDLWAGLSTPRPRTTADVELMVLRAWESPTRWSFAVLDARTGEVRGSTSLYEVDRDHRRAVVGLTFYGRRWWGGATNPATKLALLGHAFDGWGLHRVALRVDPANVRSVAAVERLGGVREGLLRGHRTTPDGATADSLSFSILSSEWPDVRAGLERRLTGGPLPTPLSAAPALAAATPEPRSTLQPA</sequence>
<dbReference type="Proteomes" id="UP000029839">
    <property type="component" value="Unassembled WGS sequence"/>
</dbReference>
<dbReference type="AlphaFoldDB" id="A0A0A0BYX3"/>
<protein>
    <submittedName>
        <fullName evidence="3">GNAT family acetyltransferase</fullName>
    </submittedName>
</protein>
<dbReference type="SUPFAM" id="SSF55729">
    <property type="entry name" value="Acyl-CoA N-acyltransferases (Nat)"/>
    <property type="match status" value="1"/>
</dbReference>
<feature type="region of interest" description="Disordered" evidence="1">
    <location>
        <begin position="186"/>
        <end position="217"/>
    </location>
</feature>
<dbReference type="EMBL" id="AXCY01000005">
    <property type="protein sequence ID" value="KGM12354.1"/>
    <property type="molecule type" value="Genomic_DNA"/>
</dbReference>
<dbReference type="OrthoDB" id="9795199at2"/>
<evidence type="ECO:0000256" key="1">
    <source>
        <dbReference type="SAM" id="MobiDB-lite"/>
    </source>
</evidence>
<feature type="compositionally biased region" description="Low complexity" evidence="1">
    <location>
        <begin position="196"/>
        <end position="210"/>
    </location>
</feature>
<dbReference type="Pfam" id="PF13302">
    <property type="entry name" value="Acetyltransf_3"/>
    <property type="match status" value="1"/>
</dbReference>
<accession>A0A0A0BYX3</accession>
<dbReference type="PANTHER" id="PTHR43610">
    <property type="entry name" value="BLL6696 PROTEIN"/>
    <property type="match status" value="1"/>
</dbReference>
<evidence type="ECO:0000313" key="4">
    <source>
        <dbReference type="Proteomes" id="UP000029839"/>
    </source>
</evidence>
<dbReference type="GO" id="GO:0016747">
    <property type="term" value="F:acyltransferase activity, transferring groups other than amino-acyl groups"/>
    <property type="evidence" value="ECO:0007669"/>
    <property type="project" value="InterPro"/>
</dbReference>
<gene>
    <name evidence="3" type="ORF">N868_14830</name>
</gene>
<dbReference type="Gene3D" id="3.40.630.30">
    <property type="match status" value="1"/>
</dbReference>
<dbReference type="RefSeq" id="WP_081978457.1">
    <property type="nucleotide sequence ID" value="NZ_AXCY01000005.1"/>
</dbReference>
<dbReference type="PANTHER" id="PTHR43610:SF1">
    <property type="entry name" value="N-ACETYLTRANSFERASE DOMAIN-CONTAINING PROTEIN"/>
    <property type="match status" value="1"/>
</dbReference>
<keyword evidence="4" id="KW-1185">Reference proteome</keyword>
<dbReference type="InterPro" id="IPR000182">
    <property type="entry name" value="GNAT_dom"/>
</dbReference>
<proteinExistence type="predicted"/>
<reference evidence="3 4" key="2">
    <citation type="journal article" date="2015" name="Stand. Genomic Sci.">
        <title>Draft genome sequence of Cellulomonas carbonis T26(T) and comparative analysis of six Cellulomonas genomes.</title>
        <authorList>
            <person name="Zhuang W."/>
            <person name="Zhang S."/>
            <person name="Xia X."/>
            <person name="Wang G."/>
        </authorList>
    </citation>
    <scope>NUCLEOTIDE SEQUENCE [LARGE SCALE GENOMIC DNA]</scope>
    <source>
        <strain evidence="3 4">T26</strain>
    </source>
</reference>
<evidence type="ECO:0000259" key="2">
    <source>
        <dbReference type="Pfam" id="PF13302"/>
    </source>
</evidence>
<feature type="domain" description="N-acetyltransferase" evidence="2">
    <location>
        <begin position="12"/>
        <end position="147"/>
    </location>
</feature>
<dbReference type="InterPro" id="IPR016181">
    <property type="entry name" value="Acyl_CoA_acyltransferase"/>
</dbReference>
<evidence type="ECO:0000313" key="3">
    <source>
        <dbReference type="EMBL" id="KGM12354.1"/>
    </source>
</evidence>
<organism evidence="3 4">
    <name type="scientific">Cellulomonas carbonis T26</name>
    <dbReference type="NCBI Taxonomy" id="947969"/>
    <lineage>
        <taxon>Bacteria</taxon>
        <taxon>Bacillati</taxon>
        <taxon>Actinomycetota</taxon>
        <taxon>Actinomycetes</taxon>
        <taxon>Micrococcales</taxon>
        <taxon>Cellulomonadaceae</taxon>
        <taxon>Cellulomonas</taxon>
    </lineage>
</organism>